<evidence type="ECO:0000313" key="9">
    <source>
        <dbReference type="EMBL" id="MDI5970915.1"/>
    </source>
</evidence>
<dbReference type="GO" id="GO:0003995">
    <property type="term" value="F:acyl-CoA dehydrogenase activity"/>
    <property type="evidence" value="ECO:0007669"/>
    <property type="project" value="TreeGrafter"/>
</dbReference>
<evidence type="ECO:0000313" key="8">
    <source>
        <dbReference type="EMBL" id="MDI5964580.1"/>
    </source>
</evidence>
<dbReference type="Gene3D" id="1.20.140.10">
    <property type="entry name" value="Butyryl-CoA Dehydrogenase, subunit A, domain 3"/>
    <property type="match status" value="2"/>
</dbReference>
<evidence type="ECO:0000259" key="7">
    <source>
        <dbReference type="Pfam" id="PF02770"/>
    </source>
</evidence>
<dbReference type="CDD" id="cd00567">
    <property type="entry name" value="ACAD"/>
    <property type="match status" value="1"/>
</dbReference>
<dbReference type="EMBL" id="JAAGKO020000025">
    <property type="protein sequence ID" value="MDI5964580.1"/>
    <property type="molecule type" value="Genomic_DNA"/>
</dbReference>
<evidence type="ECO:0000256" key="5">
    <source>
        <dbReference type="RuleBase" id="RU362125"/>
    </source>
</evidence>
<dbReference type="Pfam" id="PF00441">
    <property type="entry name" value="Acyl-CoA_dh_1"/>
    <property type="match status" value="1"/>
</dbReference>
<gene>
    <name evidence="8" type="ORF">POF43_017915</name>
    <name evidence="9" type="ORF">POF50_016460</name>
</gene>
<dbReference type="Gene3D" id="1.10.540.10">
    <property type="entry name" value="Acyl-CoA dehydrogenase/oxidase, N-terminal domain"/>
    <property type="match status" value="1"/>
</dbReference>
<protein>
    <submittedName>
        <fullName evidence="9">Acyl-CoA dehydrogenase family protein</fullName>
        <ecNumber evidence="9">1.-.-.-</ecNumber>
    </submittedName>
</protein>
<dbReference type="EC" id="1.-.-.-" evidence="9"/>
<sequence>MTRLSGGLRDLRGLSRDLAADLRRDALAVDADPFDTERLRASGTMELLRLMSTPKAFRTGEVPPCAEEFTTSCLGRVVANVELATGDVGVMNACAAPSLAGLAVEALGDERQQEWFYRDLADNRSWTFFGMTEPARGSDATAMLTRLDRAPGDAADFLLSGAKRYVANAERGTTGVVFARTGPTALSIRAVMLRHPTPGFTGTALPMMGLRGACIGHMSFDAVPVAPDMVLGRHLPASRRGMWGAVRAFNVIRLQIGAQALGAAYAIRDYVCEQRPGWAGHAVLSARLDAARQLVYDKAVETDHAPDDRRAPSVAKLHTTQLAVEATRWAESALGPGCLLDHPLLEKWCRDVYAFEFMDGTSNILHLTVAPDAVPGGARAR</sequence>
<dbReference type="SUPFAM" id="SSF47203">
    <property type="entry name" value="Acyl-CoA dehydrogenase C-terminal domain-like"/>
    <property type="match status" value="1"/>
</dbReference>
<dbReference type="AlphaFoldDB" id="A0AA90H4Z1"/>
<evidence type="ECO:0000256" key="4">
    <source>
        <dbReference type="ARBA" id="ARBA00022827"/>
    </source>
</evidence>
<feature type="domain" description="Acyl-CoA oxidase/dehydrogenase middle" evidence="7">
    <location>
        <begin position="129"/>
        <end position="223"/>
    </location>
</feature>
<dbReference type="RefSeq" id="WP_271313149.1">
    <property type="nucleotide sequence ID" value="NZ_JAAGKO020000025.1"/>
</dbReference>
<dbReference type="Gene3D" id="2.40.110.10">
    <property type="entry name" value="Butyryl-CoA Dehydrogenase, subunit A, domain 2"/>
    <property type="match status" value="1"/>
</dbReference>
<dbReference type="InterPro" id="IPR009100">
    <property type="entry name" value="AcylCoA_DH/oxidase_NM_dom_sf"/>
</dbReference>
<feature type="domain" description="Acyl-CoA dehydrogenase/oxidase C-terminal" evidence="6">
    <location>
        <begin position="244"/>
        <end position="370"/>
    </location>
</feature>
<dbReference type="InterPro" id="IPR046373">
    <property type="entry name" value="Acyl-CoA_Oxase/DH_mid-dom_sf"/>
</dbReference>
<dbReference type="InterPro" id="IPR009075">
    <property type="entry name" value="AcylCo_DH/oxidase_C"/>
</dbReference>
<name>A0AA90H4Z1_9ACTN</name>
<keyword evidence="3 5" id="KW-0285">Flavoprotein</keyword>
<dbReference type="PANTHER" id="PTHR43884:SF12">
    <property type="entry name" value="ISOVALERYL-COA DEHYDROGENASE, MITOCHONDRIAL-RELATED"/>
    <property type="match status" value="1"/>
</dbReference>
<dbReference type="InterPro" id="IPR006091">
    <property type="entry name" value="Acyl-CoA_Oxase/DH_mid-dom"/>
</dbReference>
<keyword evidence="10" id="KW-1185">Reference proteome</keyword>
<comment type="similarity">
    <text evidence="2 5">Belongs to the acyl-CoA dehydrogenase family.</text>
</comment>
<dbReference type="Pfam" id="PF02770">
    <property type="entry name" value="Acyl-CoA_dh_M"/>
    <property type="match status" value="1"/>
</dbReference>
<keyword evidence="5 9" id="KW-0560">Oxidoreductase</keyword>
<dbReference type="EMBL" id="JABXJJ020000018">
    <property type="protein sequence ID" value="MDI5970915.1"/>
    <property type="molecule type" value="Genomic_DNA"/>
</dbReference>
<accession>A0AA90H4Z1</accession>
<organism evidence="9">
    <name type="scientific">Streptantibioticus silvisoli</name>
    <dbReference type="NCBI Taxonomy" id="2705255"/>
    <lineage>
        <taxon>Bacteria</taxon>
        <taxon>Bacillati</taxon>
        <taxon>Actinomycetota</taxon>
        <taxon>Actinomycetes</taxon>
        <taxon>Kitasatosporales</taxon>
        <taxon>Streptomycetaceae</taxon>
        <taxon>Streptantibioticus</taxon>
    </lineage>
</organism>
<dbReference type="InterPro" id="IPR036250">
    <property type="entry name" value="AcylCo_DH-like_C"/>
</dbReference>
<dbReference type="GO" id="GO:0050660">
    <property type="term" value="F:flavin adenine dinucleotide binding"/>
    <property type="evidence" value="ECO:0007669"/>
    <property type="project" value="InterPro"/>
</dbReference>
<evidence type="ECO:0000313" key="10">
    <source>
        <dbReference type="Proteomes" id="UP001156398"/>
    </source>
</evidence>
<evidence type="ECO:0000256" key="1">
    <source>
        <dbReference type="ARBA" id="ARBA00001974"/>
    </source>
</evidence>
<dbReference type="SUPFAM" id="SSF56645">
    <property type="entry name" value="Acyl-CoA dehydrogenase NM domain-like"/>
    <property type="match status" value="1"/>
</dbReference>
<reference evidence="9 10" key="1">
    <citation type="submission" date="2023-05" db="EMBL/GenBank/DDBJ databases">
        <title>Streptantibioticus silvisoli sp. nov., acidotolerant actinomycetes 1 from pine litter.</title>
        <authorList>
            <person name="Swiecimska M."/>
            <person name="Golinska P."/>
            <person name="Sangal V."/>
            <person name="Wachnowicz B."/>
            <person name="Goodfellow M."/>
        </authorList>
    </citation>
    <scope>NUCLEOTIDE SEQUENCE</scope>
    <source>
        <strain evidence="9">SL13</strain>
        <strain evidence="8 10">SL54</strain>
    </source>
</reference>
<comment type="cofactor">
    <cofactor evidence="1 5">
        <name>FAD</name>
        <dbReference type="ChEBI" id="CHEBI:57692"/>
    </cofactor>
</comment>
<dbReference type="Proteomes" id="UP001156398">
    <property type="component" value="Unassembled WGS sequence"/>
</dbReference>
<evidence type="ECO:0000259" key="6">
    <source>
        <dbReference type="Pfam" id="PF00441"/>
    </source>
</evidence>
<dbReference type="PANTHER" id="PTHR43884">
    <property type="entry name" value="ACYL-COA DEHYDROGENASE"/>
    <property type="match status" value="1"/>
</dbReference>
<keyword evidence="4 5" id="KW-0274">FAD</keyword>
<evidence type="ECO:0000256" key="3">
    <source>
        <dbReference type="ARBA" id="ARBA00022630"/>
    </source>
</evidence>
<comment type="caution">
    <text evidence="9">The sequence shown here is derived from an EMBL/GenBank/DDBJ whole genome shotgun (WGS) entry which is preliminary data.</text>
</comment>
<dbReference type="InterPro" id="IPR037069">
    <property type="entry name" value="AcylCoA_DH/ox_N_sf"/>
</dbReference>
<evidence type="ECO:0000256" key="2">
    <source>
        <dbReference type="ARBA" id="ARBA00009347"/>
    </source>
</evidence>
<proteinExistence type="inferred from homology"/>